<feature type="region of interest" description="Disordered" evidence="1">
    <location>
        <begin position="1"/>
        <end position="53"/>
    </location>
</feature>
<protein>
    <submittedName>
        <fullName evidence="3">Catalase</fullName>
        <ecNumber evidence="3">1.11.1.6</ecNumber>
    </submittedName>
</protein>
<dbReference type="SUPFAM" id="SSF56634">
    <property type="entry name" value="Heme-dependent catalase-like"/>
    <property type="match status" value="1"/>
</dbReference>
<feature type="domain" description="Catalase core" evidence="2">
    <location>
        <begin position="1"/>
        <end position="71"/>
    </location>
</feature>
<dbReference type="Gene3D" id="2.40.180.10">
    <property type="entry name" value="Catalase core domain"/>
    <property type="match status" value="1"/>
</dbReference>
<reference evidence="3 4" key="1">
    <citation type="submission" date="2020-04" db="EMBL/GenBank/DDBJ databases">
        <authorList>
            <person name="Klaysubun C."/>
            <person name="Duangmal K."/>
            <person name="Lipun K."/>
        </authorList>
    </citation>
    <scope>NUCLEOTIDE SEQUENCE [LARGE SCALE GENOMIC DNA]</scope>
    <source>
        <strain evidence="3 4">JCM 11839</strain>
    </source>
</reference>
<dbReference type="Proteomes" id="UP001296706">
    <property type="component" value="Unassembled WGS sequence"/>
</dbReference>
<dbReference type="InterPro" id="IPR011614">
    <property type="entry name" value="Catalase_core"/>
</dbReference>
<evidence type="ECO:0000256" key="1">
    <source>
        <dbReference type="SAM" id="MobiDB-lite"/>
    </source>
</evidence>
<name>A0ABX1RIU7_9PSEU</name>
<dbReference type="RefSeq" id="WP_169397435.1">
    <property type="nucleotide sequence ID" value="NZ_BAAAJH010000012.1"/>
</dbReference>
<dbReference type="InterPro" id="IPR020835">
    <property type="entry name" value="Catalase_sf"/>
</dbReference>
<sequence>MVGNNTPVLLLRGPDGVPALHPVAEAPRDSNLRDHDMPWDIWTPSPESAPQVTRLMGDRRIPRTWRHMQAATGGRRRRFGRHGHPWSSRARAAFMRRSTTPRSVMPGSWRN</sequence>
<gene>
    <name evidence="3" type="ORF">HF577_20015</name>
</gene>
<evidence type="ECO:0000313" key="4">
    <source>
        <dbReference type="Proteomes" id="UP001296706"/>
    </source>
</evidence>
<accession>A0ABX1RIU7</accession>
<keyword evidence="3" id="KW-0560">Oxidoreductase</keyword>
<dbReference type="EMBL" id="JAAXKY010000066">
    <property type="protein sequence ID" value="NMH79369.1"/>
    <property type="molecule type" value="Genomic_DNA"/>
</dbReference>
<keyword evidence="4" id="KW-1185">Reference proteome</keyword>
<proteinExistence type="predicted"/>
<dbReference type="GO" id="GO:0004096">
    <property type="term" value="F:catalase activity"/>
    <property type="evidence" value="ECO:0007669"/>
    <property type="project" value="UniProtKB-EC"/>
</dbReference>
<comment type="caution">
    <text evidence="3">The sequence shown here is derived from an EMBL/GenBank/DDBJ whole genome shotgun (WGS) entry which is preliminary data.</text>
</comment>
<evidence type="ECO:0000313" key="3">
    <source>
        <dbReference type="EMBL" id="NMH79369.1"/>
    </source>
</evidence>
<feature type="compositionally biased region" description="Basic and acidic residues" evidence="1">
    <location>
        <begin position="26"/>
        <end position="38"/>
    </location>
</feature>
<evidence type="ECO:0000259" key="2">
    <source>
        <dbReference type="Pfam" id="PF00199"/>
    </source>
</evidence>
<keyword evidence="3" id="KW-0575">Peroxidase</keyword>
<organism evidence="3 4">
    <name type="scientific">Pseudonocardia xinjiangensis</name>
    <dbReference type="NCBI Taxonomy" id="75289"/>
    <lineage>
        <taxon>Bacteria</taxon>
        <taxon>Bacillati</taxon>
        <taxon>Actinomycetota</taxon>
        <taxon>Actinomycetes</taxon>
        <taxon>Pseudonocardiales</taxon>
        <taxon>Pseudonocardiaceae</taxon>
        <taxon>Pseudonocardia</taxon>
    </lineage>
</organism>
<dbReference type="Pfam" id="PF00199">
    <property type="entry name" value="Catalase"/>
    <property type="match status" value="1"/>
</dbReference>
<dbReference type="EC" id="1.11.1.6" evidence="3"/>